<dbReference type="NCBIfam" id="TIGR00787">
    <property type="entry name" value="dctP"/>
    <property type="match status" value="1"/>
</dbReference>
<protein>
    <submittedName>
        <fullName evidence="3">TRAP transporter substrate-binding protein</fullName>
    </submittedName>
</protein>
<proteinExistence type="predicted"/>
<dbReference type="AlphaFoldDB" id="A0A948TEG2"/>
<feature type="chain" id="PRO_5038111786" evidence="2">
    <location>
        <begin position="25"/>
        <end position="351"/>
    </location>
</feature>
<dbReference type="Proteomes" id="UP000733611">
    <property type="component" value="Unassembled WGS sequence"/>
</dbReference>
<gene>
    <name evidence="3" type="ORF">H9847_00670</name>
</gene>
<name>A0A948TEG2_9GAMM</name>
<organism evidence="3 4">
    <name type="scientific">Candidatus Anaerobiospirillum pullicola</name>
    <dbReference type="NCBI Taxonomy" id="2838451"/>
    <lineage>
        <taxon>Bacteria</taxon>
        <taxon>Pseudomonadati</taxon>
        <taxon>Pseudomonadota</taxon>
        <taxon>Gammaproteobacteria</taxon>
        <taxon>Aeromonadales</taxon>
        <taxon>Succinivibrionaceae</taxon>
        <taxon>Anaerobiospirillum</taxon>
    </lineage>
</organism>
<evidence type="ECO:0000256" key="1">
    <source>
        <dbReference type="ARBA" id="ARBA00022729"/>
    </source>
</evidence>
<evidence type="ECO:0000313" key="3">
    <source>
        <dbReference type="EMBL" id="MBU3843376.1"/>
    </source>
</evidence>
<evidence type="ECO:0000256" key="2">
    <source>
        <dbReference type="SAM" id="SignalP"/>
    </source>
</evidence>
<accession>A0A948TEG2</accession>
<reference evidence="3" key="1">
    <citation type="journal article" date="2021" name="PeerJ">
        <title>Extensive microbial diversity within the chicken gut microbiome revealed by metagenomics and culture.</title>
        <authorList>
            <person name="Gilroy R."/>
            <person name="Ravi A."/>
            <person name="Getino M."/>
            <person name="Pursley I."/>
            <person name="Horton D.L."/>
            <person name="Alikhan N.F."/>
            <person name="Baker D."/>
            <person name="Gharbi K."/>
            <person name="Hall N."/>
            <person name="Watson M."/>
            <person name="Adriaenssens E.M."/>
            <person name="Foster-Nyarko E."/>
            <person name="Jarju S."/>
            <person name="Secka A."/>
            <person name="Antonio M."/>
            <person name="Oren A."/>
            <person name="Chaudhuri R.R."/>
            <person name="La Ragione R."/>
            <person name="Hildebrand F."/>
            <person name="Pallen M.J."/>
        </authorList>
    </citation>
    <scope>NUCLEOTIDE SEQUENCE</scope>
    <source>
        <strain evidence="3">378</strain>
    </source>
</reference>
<dbReference type="PROSITE" id="PS51257">
    <property type="entry name" value="PROKAR_LIPOPROTEIN"/>
    <property type="match status" value="1"/>
</dbReference>
<evidence type="ECO:0000313" key="4">
    <source>
        <dbReference type="Proteomes" id="UP000733611"/>
    </source>
</evidence>
<dbReference type="InterPro" id="IPR038404">
    <property type="entry name" value="TRAP_DctP_sf"/>
</dbReference>
<dbReference type="Gene3D" id="3.40.190.170">
    <property type="entry name" value="Bacterial extracellular solute-binding protein, family 7"/>
    <property type="match status" value="1"/>
</dbReference>
<dbReference type="Pfam" id="PF03480">
    <property type="entry name" value="DctP"/>
    <property type="match status" value="1"/>
</dbReference>
<sequence>MKALIKAALVAMAMVGLCSCSEQSATNSQEATPEKPMVLTLAHSLSETHTVHIAIQQFADEVAERTNGRIKIKIFPNGQLGSELEQMEQVMAGVIAMTKVSSPMLATYQDAYHTFGLPYIFKDTEDFYNVMDSDAMYEFFKTSHDKGFVTLTYYTSGARSFYTVDKPIRNPEDLHGLKIRVQDMASQTEMVSMMGGTPVAMSYGDVFTSLQTGVIDGTENNETALTLGKHGEICKVYSVDQHAMIPDALVISSRSWDSLSPEDQLIMEEAARHSTVAHQDMWDQAIEDAVVEARDQMGVTFVYDVDKEAFRKATEPMLSKYSEEYPGVKHLLKLIDDIRAGTATKAEADQI</sequence>
<keyword evidence="1 2" id="KW-0732">Signal</keyword>
<reference evidence="3" key="2">
    <citation type="submission" date="2021-04" db="EMBL/GenBank/DDBJ databases">
        <authorList>
            <person name="Gilroy R."/>
        </authorList>
    </citation>
    <scope>NUCLEOTIDE SEQUENCE</scope>
    <source>
        <strain evidence="3">378</strain>
    </source>
</reference>
<dbReference type="CDD" id="cd13671">
    <property type="entry name" value="PBP2_TRAP_SBP_like_3"/>
    <property type="match status" value="1"/>
</dbReference>
<dbReference type="EMBL" id="JAHLFE010000013">
    <property type="protein sequence ID" value="MBU3843376.1"/>
    <property type="molecule type" value="Genomic_DNA"/>
</dbReference>
<comment type="caution">
    <text evidence="3">The sequence shown here is derived from an EMBL/GenBank/DDBJ whole genome shotgun (WGS) entry which is preliminary data.</text>
</comment>
<dbReference type="PANTHER" id="PTHR33376:SF2">
    <property type="entry name" value="DICARBOXYLATE-BINDING PERIPLASMIC PROTEIN"/>
    <property type="match status" value="1"/>
</dbReference>
<dbReference type="GO" id="GO:0030288">
    <property type="term" value="C:outer membrane-bounded periplasmic space"/>
    <property type="evidence" value="ECO:0007669"/>
    <property type="project" value="InterPro"/>
</dbReference>
<feature type="signal peptide" evidence="2">
    <location>
        <begin position="1"/>
        <end position="24"/>
    </location>
</feature>
<dbReference type="PIRSF" id="PIRSF006470">
    <property type="entry name" value="DctB"/>
    <property type="match status" value="1"/>
</dbReference>
<dbReference type="GO" id="GO:0030246">
    <property type="term" value="F:carbohydrate binding"/>
    <property type="evidence" value="ECO:0007669"/>
    <property type="project" value="TreeGrafter"/>
</dbReference>
<dbReference type="GO" id="GO:0055085">
    <property type="term" value="P:transmembrane transport"/>
    <property type="evidence" value="ECO:0007669"/>
    <property type="project" value="InterPro"/>
</dbReference>
<dbReference type="InterPro" id="IPR018389">
    <property type="entry name" value="DctP_fam"/>
</dbReference>
<dbReference type="InterPro" id="IPR004682">
    <property type="entry name" value="TRAP_DctP"/>
</dbReference>
<dbReference type="NCBIfam" id="NF037995">
    <property type="entry name" value="TRAP_S1"/>
    <property type="match status" value="1"/>
</dbReference>
<dbReference type="PANTHER" id="PTHR33376">
    <property type="match status" value="1"/>
</dbReference>